<comment type="function">
    <text evidence="23">Lysosomal dipeptide uniporter that selectively exports lysine, arginine or histidine-containing dipeptides with a net positive charge from the lysosome lumen into the cytosol. Could play a role in a specific type of protein O-glycosylation indirectly regulating macrophages migration and tissue invasion. Also essential for liver homeostasis.</text>
</comment>
<comment type="catalytic activity">
    <reaction evidence="11">
        <text>L-alpha-aminoacyl-L-histidine(out) = L-alpha-aminoacyl-L-histidine(in)</text>
        <dbReference type="Rhea" id="RHEA:79375"/>
        <dbReference type="ChEBI" id="CHEBI:229967"/>
    </reaction>
</comment>
<dbReference type="PANTHER" id="PTHR23512:SF3">
    <property type="entry name" value="MAJOR FACILITATOR SUPERFAMILY DOMAIN-CONTAINING PROTEIN 1"/>
    <property type="match status" value="1"/>
</dbReference>
<evidence type="ECO:0000256" key="1">
    <source>
        <dbReference type="ARBA" id="ARBA00004155"/>
    </source>
</evidence>
<keyword evidence="7" id="KW-0458">Lysosome</keyword>
<feature type="transmembrane region" description="Helical" evidence="25">
    <location>
        <begin position="44"/>
        <end position="68"/>
    </location>
</feature>
<comment type="catalytic activity">
    <reaction evidence="10">
        <text>L-alpha-aminoacyl-L-arginine(out) = L-alpha-aminoacyl-L-arginine(in)</text>
        <dbReference type="Rhea" id="RHEA:79367"/>
        <dbReference type="ChEBI" id="CHEBI:229968"/>
    </reaction>
</comment>
<evidence type="ECO:0000256" key="18">
    <source>
        <dbReference type="ARBA" id="ARBA00044912"/>
    </source>
</evidence>
<comment type="catalytic activity">
    <reaction evidence="12">
        <text>L-lysyl-L-alpha-amino acid(out) = L-lysyl-L-alpha-amino acid(in)</text>
        <dbReference type="Rhea" id="RHEA:79387"/>
        <dbReference type="ChEBI" id="CHEBI:229965"/>
    </reaction>
</comment>
<evidence type="ECO:0000256" key="11">
    <source>
        <dbReference type="ARBA" id="ARBA00044884"/>
    </source>
</evidence>
<comment type="catalytic activity">
    <reaction evidence="8">
        <text>L-lysyl-L-alanine(out) = L-lysyl-L-alanine(in)</text>
        <dbReference type="Rhea" id="RHEA:79399"/>
        <dbReference type="ChEBI" id="CHEBI:229954"/>
    </reaction>
</comment>
<dbReference type="GO" id="GO:0005765">
    <property type="term" value="C:lysosomal membrane"/>
    <property type="evidence" value="ECO:0007669"/>
    <property type="project" value="UniProtKB-SubCell"/>
</dbReference>
<comment type="catalytic activity">
    <reaction evidence="16">
        <text>L-lysyl-L-lysine(out) = L-lysyl-L-lysine(in)</text>
        <dbReference type="Rhea" id="RHEA:79403"/>
        <dbReference type="ChEBI" id="CHEBI:229956"/>
    </reaction>
</comment>
<evidence type="ECO:0000313" key="28">
    <source>
        <dbReference type="Proteomes" id="UP000502894"/>
    </source>
</evidence>
<evidence type="ECO:0000256" key="8">
    <source>
        <dbReference type="ARBA" id="ARBA00044876"/>
    </source>
</evidence>
<dbReference type="PROSITE" id="PS50850">
    <property type="entry name" value="MFS"/>
    <property type="match status" value="1"/>
</dbReference>
<feature type="transmembrane region" description="Helical" evidence="25">
    <location>
        <begin position="173"/>
        <end position="193"/>
    </location>
</feature>
<evidence type="ECO:0000256" key="25">
    <source>
        <dbReference type="SAM" id="Phobius"/>
    </source>
</evidence>
<keyword evidence="28" id="KW-1185">Reference proteome</keyword>
<proteinExistence type="inferred from homology"/>
<comment type="subcellular location">
    <subcellularLocation>
        <location evidence="1">Lysosome membrane</location>
        <topology evidence="1">Multi-pass membrane protein</topology>
    </subcellularLocation>
</comment>
<feature type="transmembrane region" description="Helical" evidence="25">
    <location>
        <begin position="258"/>
        <end position="279"/>
    </location>
</feature>
<feature type="transmembrane region" description="Helical" evidence="25">
    <location>
        <begin position="140"/>
        <end position="161"/>
    </location>
</feature>
<dbReference type="InterPro" id="IPR020846">
    <property type="entry name" value="MFS_dom"/>
</dbReference>
<dbReference type="SUPFAM" id="SSF103473">
    <property type="entry name" value="MFS general substrate transporter"/>
    <property type="match status" value="1"/>
</dbReference>
<dbReference type="InterPro" id="IPR011701">
    <property type="entry name" value="MFS"/>
</dbReference>
<comment type="catalytic activity">
    <reaction evidence="9">
        <text>L-histidyl-glycine(out) = L-histidyl-glycine(in)</text>
        <dbReference type="Rhea" id="RHEA:79395"/>
        <dbReference type="ChEBI" id="CHEBI:229957"/>
    </reaction>
</comment>
<protein>
    <recommendedName>
        <fullName evidence="21">Lysosomal dipeptide transporter MFSD1</fullName>
    </recommendedName>
    <alternativeName>
        <fullName evidence="22">Major facilitator superfamily domain-containing protein 1</fullName>
    </alternativeName>
</protein>
<keyword evidence="5 25" id="KW-1133">Transmembrane helix</keyword>
<sequence>MNTFKSKHQWLAKAYPWIIWTIAASFFFYKYLIQVSPSVMTDDLMQAFQVHGAGLGNLSAFYFYAYLIMQIPVGVMLDRFSPRLLTTGAIFLCSISTFIFSQTDTFWLACFSRALMGAGAAFAAVSCFKLAAVWFSPKRFALVSGMFMTAAMLGAVGGQMPLAHLVQNLGWRMALEIVSAMGVVLGVIYFLVLRDKPIKPLHKIQNKEKISRLLHRIVSNKQAWALSLYSGLAFAPVSVFGGLWGVPFLEKAYQLSRTNAALAISCIFIGFAAGAPFWGWFSDYIRRRKPVLFIGTFSALLCLLIVLYIPGQILSSLMFLLFCFGFGASGFFTSFAMIRELFPIALVATVLGIMNTFNSVFEALFEPLVGAILDWTWDGATTNGMHQFSVQGYHWSLLLLPVSLILSLLTLTLVKETYCRVIEESDF</sequence>
<dbReference type="Gene3D" id="1.20.1250.20">
    <property type="entry name" value="MFS general substrate transporter like domains"/>
    <property type="match status" value="2"/>
</dbReference>
<comment type="catalytic activity">
    <reaction evidence="17">
        <text>L-arginyl-glycine(out) = L-arginyl-glycine(in)</text>
        <dbReference type="Rhea" id="RHEA:79391"/>
        <dbReference type="ChEBI" id="CHEBI:229955"/>
    </reaction>
</comment>
<dbReference type="AlphaFoldDB" id="A0A6F8T3M8"/>
<feature type="transmembrane region" description="Helical" evidence="25">
    <location>
        <begin position="223"/>
        <end position="246"/>
    </location>
</feature>
<evidence type="ECO:0000256" key="6">
    <source>
        <dbReference type="ARBA" id="ARBA00023136"/>
    </source>
</evidence>
<feature type="transmembrane region" description="Helical" evidence="25">
    <location>
        <begin position="291"/>
        <end position="311"/>
    </location>
</feature>
<dbReference type="EMBL" id="AP022839">
    <property type="protein sequence ID" value="BCA94813.1"/>
    <property type="molecule type" value="Genomic_DNA"/>
</dbReference>
<evidence type="ECO:0000256" key="20">
    <source>
        <dbReference type="ARBA" id="ARBA00044924"/>
    </source>
</evidence>
<accession>A0A6F8T3M8</accession>
<comment type="catalytic activity">
    <reaction evidence="13">
        <text>L-alpha-aminoacyl-L-lysine(out) = L-alpha-aminoacyl-L-lysine(in)</text>
        <dbReference type="Rhea" id="RHEA:79383"/>
        <dbReference type="ChEBI" id="CHEBI:229966"/>
    </reaction>
</comment>
<organism evidence="27 28">
    <name type="scientific">Legionella antarctica</name>
    <dbReference type="NCBI Taxonomy" id="2708020"/>
    <lineage>
        <taxon>Bacteria</taxon>
        <taxon>Pseudomonadati</taxon>
        <taxon>Pseudomonadota</taxon>
        <taxon>Gammaproteobacteria</taxon>
        <taxon>Legionellales</taxon>
        <taxon>Legionellaceae</taxon>
        <taxon>Legionella</taxon>
    </lineage>
</organism>
<feature type="transmembrane region" description="Helical" evidence="25">
    <location>
        <begin position="12"/>
        <end position="32"/>
    </location>
</feature>
<evidence type="ECO:0000256" key="14">
    <source>
        <dbReference type="ARBA" id="ARBA00044898"/>
    </source>
</evidence>
<evidence type="ECO:0000256" key="16">
    <source>
        <dbReference type="ARBA" id="ARBA00044900"/>
    </source>
</evidence>
<feature type="domain" description="Major facilitator superfamily (MFS) profile" evidence="26">
    <location>
        <begin position="18"/>
        <end position="418"/>
    </location>
</feature>
<feature type="transmembrane region" description="Helical" evidence="25">
    <location>
        <begin position="317"/>
        <end position="338"/>
    </location>
</feature>
<comment type="catalytic activity">
    <reaction evidence="14">
        <text>L-aspartyl-L-lysine(out) = L-aspartyl-L-lysine(in)</text>
        <dbReference type="Rhea" id="RHEA:79411"/>
        <dbReference type="ChEBI" id="CHEBI:229953"/>
    </reaction>
</comment>
<evidence type="ECO:0000313" key="27">
    <source>
        <dbReference type="EMBL" id="BCA94813.1"/>
    </source>
</evidence>
<dbReference type="Pfam" id="PF07690">
    <property type="entry name" value="MFS_1"/>
    <property type="match status" value="1"/>
</dbReference>
<keyword evidence="4 25" id="KW-0812">Transmembrane</keyword>
<evidence type="ECO:0000256" key="9">
    <source>
        <dbReference type="ARBA" id="ARBA00044878"/>
    </source>
</evidence>
<comment type="catalytic activity">
    <reaction evidence="15">
        <text>L-arginyl-L-alpha-amino acid(out) = L-arginyl-L-alpha-amino acid(in)</text>
        <dbReference type="Rhea" id="RHEA:79371"/>
        <dbReference type="ChEBI" id="CHEBI:84315"/>
    </reaction>
</comment>
<evidence type="ECO:0000256" key="23">
    <source>
        <dbReference type="ARBA" id="ARBA00045709"/>
    </source>
</evidence>
<feature type="transmembrane region" description="Helical" evidence="25">
    <location>
        <begin position="393"/>
        <end position="414"/>
    </location>
</feature>
<dbReference type="GO" id="GO:0022857">
    <property type="term" value="F:transmembrane transporter activity"/>
    <property type="evidence" value="ECO:0007669"/>
    <property type="project" value="InterPro"/>
</dbReference>
<reference evidence="27" key="1">
    <citation type="journal article" date="2020" name="Microbiol. Resour. Announc.">
        <title>Complete Genome Sequence of Novel Psychrotolerant Legionella Strain TUM19329, Isolated from Antarctic Lake Sediment.</title>
        <authorList>
            <person name="Shimada S."/>
            <person name="Nakai R."/>
            <person name="Aoki K."/>
            <person name="Shimoeda N."/>
            <person name="Ohno G."/>
            <person name="Miyazaki Y."/>
            <person name="Kudoh S."/>
            <person name="Imura S."/>
            <person name="Watanabe K."/>
            <person name="Ishii Y."/>
            <person name="Tateda K."/>
        </authorList>
    </citation>
    <scope>NUCLEOTIDE SEQUENCE [LARGE SCALE GENOMIC DNA]</scope>
    <source>
        <strain evidence="27">TUM19329</strain>
    </source>
</reference>
<evidence type="ECO:0000256" key="24">
    <source>
        <dbReference type="ARBA" id="ARBA00046376"/>
    </source>
</evidence>
<evidence type="ECO:0000256" key="4">
    <source>
        <dbReference type="ARBA" id="ARBA00022692"/>
    </source>
</evidence>
<comment type="catalytic activity">
    <reaction evidence="18">
        <text>L-histidyl-L-alpha-amino acid(out) = L-histidyl-L-alpha-amino acid(in)</text>
        <dbReference type="Rhea" id="RHEA:79379"/>
        <dbReference type="ChEBI" id="CHEBI:229964"/>
    </reaction>
</comment>
<keyword evidence="6 25" id="KW-0472">Membrane</keyword>
<evidence type="ECO:0000256" key="5">
    <source>
        <dbReference type="ARBA" id="ARBA00022989"/>
    </source>
</evidence>
<evidence type="ECO:0000256" key="3">
    <source>
        <dbReference type="ARBA" id="ARBA00022448"/>
    </source>
</evidence>
<dbReference type="KEGG" id="lant:TUM19329_11740"/>
<feature type="transmembrane region" description="Helical" evidence="25">
    <location>
        <begin position="80"/>
        <end position="100"/>
    </location>
</feature>
<evidence type="ECO:0000256" key="15">
    <source>
        <dbReference type="ARBA" id="ARBA00044899"/>
    </source>
</evidence>
<gene>
    <name evidence="27" type="ORF">TUM19329_11740</name>
</gene>
<evidence type="ECO:0000256" key="12">
    <source>
        <dbReference type="ARBA" id="ARBA00044891"/>
    </source>
</evidence>
<dbReference type="InterPro" id="IPR052187">
    <property type="entry name" value="MFSD1"/>
</dbReference>
<feature type="transmembrane region" description="Helical" evidence="25">
    <location>
        <begin position="106"/>
        <end position="128"/>
    </location>
</feature>
<evidence type="ECO:0000256" key="2">
    <source>
        <dbReference type="ARBA" id="ARBA00008335"/>
    </source>
</evidence>
<evidence type="ECO:0000259" key="26">
    <source>
        <dbReference type="PROSITE" id="PS50850"/>
    </source>
</evidence>
<evidence type="ECO:0000256" key="19">
    <source>
        <dbReference type="ARBA" id="ARBA00044919"/>
    </source>
</evidence>
<dbReference type="RefSeq" id="WP_173236591.1">
    <property type="nucleotide sequence ID" value="NZ_AP022839.1"/>
</dbReference>
<evidence type="ECO:0000256" key="17">
    <source>
        <dbReference type="ARBA" id="ARBA00044903"/>
    </source>
</evidence>
<evidence type="ECO:0000256" key="7">
    <source>
        <dbReference type="ARBA" id="ARBA00023228"/>
    </source>
</evidence>
<comment type="subunit">
    <text evidence="24">Homodimer. Interacts with lysosomal protein GLMP (via lumenal domain); the interaction starts while both proteins are still in the endoplasmic reticulum and is required for stabilization of MFSD1 in lysosomes but has no direct effect on its targeting to lysosomes or transporter activity.</text>
</comment>
<evidence type="ECO:0000256" key="10">
    <source>
        <dbReference type="ARBA" id="ARBA00044881"/>
    </source>
</evidence>
<keyword evidence="3" id="KW-0813">Transport</keyword>
<dbReference type="Proteomes" id="UP000502894">
    <property type="component" value="Chromosome"/>
</dbReference>
<dbReference type="PANTHER" id="PTHR23512">
    <property type="entry name" value="MAJOR FACILITATOR SUPERFAMILY DOMAIN-CONTAINING PROTEIN 1"/>
    <property type="match status" value="1"/>
</dbReference>
<name>A0A6F8T3M8_9GAMM</name>
<evidence type="ECO:0000256" key="22">
    <source>
        <dbReference type="ARBA" id="ARBA00045018"/>
    </source>
</evidence>
<comment type="catalytic activity">
    <reaction evidence="19">
        <text>L-alanyl-L-lysine(out) = L-alanyl-L-lysine(in)</text>
        <dbReference type="Rhea" id="RHEA:79415"/>
        <dbReference type="ChEBI" id="CHEBI:192470"/>
    </reaction>
</comment>
<dbReference type="InterPro" id="IPR036259">
    <property type="entry name" value="MFS_trans_sf"/>
</dbReference>
<evidence type="ECO:0000256" key="21">
    <source>
        <dbReference type="ARBA" id="ARBA00044985"/>
    </source>
</evidence>
<comment type="catalytic activity">
    <reaction evidence="20">
        <text>L-lysyl-glycine(out) = L-lysyl-glycine(in)</text>
        <dbReference type="Rhea" id="RHEA:79407"/>
        <dbReference type="ChEBI" id="CHEBI:191202"/>
    </reaction>
</comment>
<feature type="transmembrane region" description="Helical" evidence="25">
    <location>
        <begin position="345"/>
        <end position="373"/>
    </location>
</feature>
<comment type="similarity">
    <text evidence="2">Belongs to the major facilitator superfamily.</text>
</comment>
<evidence type="ECO:0000256" key="13">
    <source>
        <dbReference type="ARBA" id="ARBA00044893"/>
    </source>
</evidence>